<evidence type="ECO:0000256" key="6">
    <source>
        <dbReference type="ARBA" id="ARBA00022989"/>
    </source>
</evidence>
<keyword evidence="7 9" id="KW-0811">Translocation</keyword>
<dbReference type="NCBIfam" id="TIGR00964">
    <property type="entry name" value="secE_bact"/>
    <property type="match status" value="1"/>
</dbReference>
<name>A0ABV4AK61_9GAMM</name>
<protein>
    <recommendedName>
        <fullName evidence="9">Protein translocase subunit SecE</fullName>
    </recommendedName>
</protein>
<feature type="transmembrane region" description="Helical" evidence="9">
    <location>
        <begin position="95"/>
        <end position="115"/>
    </location>
</feature>
<evidence type="ECO:0000256" key="4">
    <source>
        <dbReference type="ARBA" id="ARBA00022692"/>
    </source>
</evidence>
<evidence type="ECO:0000256" key="7">
    <source>
        <dbReference type="ARBA" id="ARBA00023010"/>
    </source>
</evidence>
<comment type="caution">
    <text evidence="9">Lacks conserved residue(s) required for the propagation of feature annotation.</text>
</comment>
<keyword evidence="6 9" id="KW-1133">Transmembrane helix</keyword>
<comment type="caution">
    <text evidence="10">The sequence shown here is derived from an EMBL/GenBank/DDBJ whole genome shotgun (WGS) entry which is preliminary data.</text>
</comment>
<evidence type="ECO:0000313" key="10">
    <source>
        <dbReference type="EMBL" id="MEY1663200.1"/>
    </source>
</evidence>
<gene>
    <name evidence="9 10" type="primary">secE</name>
    <name evidence="10" type="ORF">AB5I84_13635</name>
</gene>
<dbReference type="PRINTS" id="PR01650">
    <property type="entry name" value="SECETRNLCASE"/>
</dbReference>
<sequence length="124" mass="13725">MSEKAEARTGASPLEAIKWAVVVALIAVAVWGNSFYSDISPLYRFLAIGAIAAVAAFVALQTIQGRAFNQLRKDAMVEMRRVVWPTRQETVQTTLIVLVFVLFVSLLLFFFDWVLSSLVSMVIG</sequence>
<keyword evidence="5 9" id="KW-0653">Protein transport</keyword>
<organism evidence="10 11">
    <name type="scientific">Isoalcanivorax beigongshangi</name>
    <dbReference type="NCBI Taxonomy" id="3238810"/>
    <lineage>
        <taxon>Bacteria</taxon>
        <taxon>Pseudomonadati</taxon>
        <taxon>Pseudomonadota</taxon>
        <taxon>Gammaproteobacteria</taxon>
        <taxon>Oceanospirillales</taxon>
        <taxon>Alcanivoracaceae</taxon>
        <taxon>Isoalcanivorax</taxon>
    </lineage>
</organism>
<keyword evidence="4 9" id="KW-0812">Transmembrane</keyword>
<comment type="function">
    <text evidence="9">Essential subunit of the Sec protein translocation channel SecYEG. Clamps together the 2 halves of SecY. May contact the channel plug during translocation.</text>
</comment>
<evidence type="ECO:0000256" key="2">
    <source>
        <dbReference type="ARBA" id="ARBA00022448"/>
    </source>
</evidence>
<feature type="transmembrane region" description="Helical" evidence="9">
    <location>
        <begin position="16"/>
        <end position="36"/>
    </location>
</feature>
<reference evidence="10 11" key="1">
    <citation type="submission" date="2024-07" db="EMBL/GenBank/DDBJ databases">
        <authorList>
            <person name="Ren Q."/>
        </authorList>
    </citation>
    <scope>NUCLEOTIDE SEQUENCE [LARGE SCALE GENOMIC DNA]</scope>
    <source>
        <strain evidence="10 11">REN37</strain>
    </source>
</reference>
<comment type="similarity">
    <text evidence="9">Belongs to the SecE/SEC61-gamma family.</text>
</comment>
<keyword evidence="3 9" id="KW-1003">Cell membrane</keyword>
<dbReference type="InterPro" id="IPR038379">
    <property type="entry name" value="SecE_sf"/>
</dbReference>
<evidence type="ECO:0000256" key="5">
    <source>
        <dbReference type="ARBA" id="ARBA00022927"/>
    </source>
</evidence>
<keyword evidence="2 9" id="KW-0813">Transport</keyword>
<dbReference type="HAMAP" id="MF_00422">
    <property type="entry name" value="SecE"/>
    <property type="match status" value="1"/>
</dbReference>
<evidence type="ECO:0000256" key="8">
    <source>
        <dbReference type="ARBA" id="ARBA00023136"/>
    </source>
</evidence>
<dbReference type="Proteomes" id="UP001562065">
    <property type="component" value="Unassembled WGS sequence"/>
</dbReference>
<evidence type="ECO:0000256" key="1">
    <source>
        <dbReference type="ARBA" id="ARBA00004370"/>
    </source>
</evidence>
<evidence type="ECO:0000256" key="3">
    <source>
        <dbReference type="ARBA" id="ARBA00022475"/>
    </source>
</evidence>
<dbReference type="EMBL" id="JBGCUO010000004">
    <property type="protein sequence ID" value="MEY1663200.1"/>
    <property type="molecule type" value="Genomic_DNA"/>
</dbReference>
<dbReference type="InterPro" id="IPR005807">
    <property type="entry name" value="SecE_bac"/>
</dbReference>
<feature type="transmembrane region" description="Helical" evidence="9">
    <location>
        <begin position="42"/>
        <end position="63"/>
    </location>
</feature>
<comment type="subunit">
    <text evidence="9">Component of the Sec protein translocase complex. Heterotrimer consisting of SecY, SecE and SecG subunits. The heterotrimers can form oligomers, although 1 heterotrimer is thought to be able to translocate proteins. Interacts with the ribosome. Interacts with SecDF, and other proteins may be involved. Interacts with SecA.</text>
</comment>
<accession>A0ABV4AK61</accession>
<dbReference type="PANTHER" id="PTHR33910">
    <property type="entry name" value="PROTEIN TRANSLOCASE SUBUNIT SECE"/>
    <property type="match status" value="1"/>
</dbReference>
<evidence type="ECO:0000256" key="9">
    <source>
        <dbReference type="HAMAP-Rule" id="MF_00422"/>
    </source>
</evidence>
<dbReference type="Gene3D" id="1.20.5.1030">
    <property type="entry name" value="Preprotein translocase secy subunit"/>
    <property type="match status" value="1"/>
</dbReference>
<dbReference type="RefSeq" id="WP_369456472.1">
    <property type="nucleotide sequence ID" value="NZ_JBGCUO010000004.1"/>
</dbReference>
<evidence type="ECO:0000313" key="11">
    <source>
        <dbReference type="Proteomes" id="UP001562065"/>
    </source>
</evidence>
<comment type="subcellular location">
    <subcellularLocation>
        <location evidence="1">Membrane</location>
    </subcellularLocation>
</comment>
<keyword evidence="11" id="KW-1185">Reference proteome</keyword>
<dbReference type="PANTHER" id="PTHR33910:SF1">
    <property type="entry name" value="PROTEIN TRANSLOCASE SUBUNIT SECE"/>
    <property type="match status" value="1"/>
</dbReference>
<keyword evidence="8 9" id="KW-0472">Membrane</keyword>
<dbReference type="InterPro" id="IPR001901">
    <property type="entry name" value="Translocase_SecE/Sec61-g"/>
</dbReference>
<dbReference type="Pfam" id="PF00584">
    <property type="entry name" value="SecE"/>
    <property type="match status" value="1"/>
</dbReference>
<proteinExistence type="inferred from homology"/>